<evidence type="ECO:0000256" key="5">
    <source>
        <dbReference type="ARBA" id="ARBA00022679"/>
    </source>
</evidence>
<dbReference type="InterPro" id="IPR036097">
    <property type="entry name" value="HisK_dim/P_sf"/>
</dbReference>
<dbReference type="InterPro" id="IPR005467">
    <property type="entry name" value="His_kinase_dom"/>
</dbReference>
<reference evidence="13 14" key="1">
    <citation type="submission" date="2014-08" db="EMBL/GenBank/DDBJ databases">
        <title>Fervidobacterium pennivorans DYC genome.</title>
        <authorList>
            <person name="Wushke S."/>
        </authorList>
    </citation>
    <scope>NUCLEOTIDE SEQUENCE [LARGE SCALE GENOMIC DNA]</scope>
    <source>
        <strain evidence="13 14">DYC</strain>
    </source>
</reference>
<feature type="domain" description="Histidine kinase" evidence="11">
    <location>
        <begin position="213"/>
        <end position="409"/>
    </location>
</feature>
<dbReference type="PATRIC" id="fig|93466.3.peg.453"/>
<dbReference type="Pfam" id="PF00512">
    <property type="entry name" value="HisKA"/>
    <property type="match status" value="1"/>
</dbReference>
<dbReference type="PANTHER" id="PTHR45528:SF12">
    <property type="entry name" value="SENSOR HISTIDINE KINASE ARSS"/>
    <property type="match status" value="1"/>
</dbReference>
<feature type="domain" description="HAMP" evidence="12">
    <location>
        <begin position="152"/>
        <end position="205"/>
    </location>
</feature>
<dbReference type="PROSITE" id="PS50885">
    <property type="entry name" value="HAMP"/>
    <property type="match status" value="1"/>
</dbReference>
<dbReference type="InterPro" id="IPR003660">
    <property type="entry name" value="HAMP_dom"/>
</dbReference>
<dbReference type="PANTHER" id="PTHR45528">
    <property type="entry name" value="SENSOR HISTIDINE KINASE CPXA"/>
    <property type="match status" value="1"/>
</dbReference>
<keyword evidence="8 10" id="KW-1133">Transmembrane helix</keyword>
<organism evidence="13 14">
    <name type="scientific">Fervidobacterium pennivorans</name>
    <dbReference type="NCBI Taxonomy" id="93466"/>
    <lineage>
        <taxon>Bacteria</taxon>
        <taxon>Thermotogati</taxon>
        <taxon>Thermotogota</taxon>
        <taxon>Thermotogae</taxon>
        <taxon>Thermotogales</taxon>
        <taxon>Fervidobacteriaceae</taxon>
        <taxon>Fervidobacterium</taxon>
    </lineage>
</organism>
<comment type="subcellular location">
    <subcellularLocation>
        <location evidence="2">Membrane</location>
        <topology evidence="2">Multi-pass membrane protein</topology>
    </subcellularLocation>
</comment>
<dbReference type="InterPro" id="IPR003661">
    <property type="entry name" value="HisK_dim/P_dom"/>
</dbReference>
<evidence type="ECO:0000256" key="1">
    <source>
        <dbReference type="ARBA" id="ARBA00000085"/>
    </source>
</evidence>
<comment type="catalytic activity">
    <reaction evidence="1">
        <text>ATP + protein L-histidine = ADP + protein N-phospho-L-histidine.</text>
        <dbReference type="EC" id="2.7.13.3"/>
    </reaction>
</comment>
<keyword evidence="6 10" id="KW-0812">Transmembrane</keyword>
<evidence type="ECO:0000256" key="8">
    <source>
        <dbReference type="ARBA" id="ARBA00022989"/>
    </source>
</evidence>
<dbReference type="OrthoDB" id="9796330at2"/>
<dbReference type="SUPFAM" id="SSF47384">
    <property type="entry name" value="Homodimeric domain of signal transducing histidine kinase"/>
    <property type="match status" value="1"/>
</dbReference>
<dbReference type="Pfam" id="PF02518">
    <property type="entry name" value="HATPase_c"/>
    <property type="match status" value="1"/>
</dbReference>
<evidence type="ECO:0000256" key="4">
    <source>
        <dbReference type="ARBA" id="ARBA00022553"/>
    </source>
</evidence>
<dbReference type="InterPro" id="IPR050398">
    <property type="entry name" value="HssS/ArlS-like"/>
</dbReference>
<keyword evidence="7 13" id="KW-0418">Kinase</keyword>
<keyword evidence="5" id="KW-0808">Transferase</keyword>
<dbReference type="InterPro" id="IPR003594">
    <property type="entry name" value="HATPase_dom"/>
</dbReference>
<evidence type="ECO:0000259" key="11">
    <source>
        <dbReference type="PROSITE" id="PS50109"/>
    </source>
</evidence>
<dbReference type="GO" id="GO:0016020">
    <property type="term" value="C:membrane"/>
    <property type="evidence" value="ECO:0007669"/>
    <property type="project" value="UniProtKB-SubCell"/>
</dbReference>
<evidence type="ECO:0000256" key="10">
    <source>
        <dbReference type="SAM" id="Phobius"/>
    </source>
</evidence>
<evidence type="ECO:0000256" key="3">
    <source>
        <dbReference type="ARBA" id="ARBA00012438"/>
    </source>
</evidence>
<feature type="transmembrane region" description="Helical" evidence="10">
    <location>
        <begin position="12"/>
        <end position="34"/>
    </location>
</feature>
<proteinExistence type="predicted"/>
<dbReference type="Gene3D" id="6.10.340.10">
    <property type="match status" value="1"/>
</dbReference>
<evidence type="ECO:0000256" key="2">
    <source>
        <dbReference type="ARBA" id="ARBA00004141"/>
    </source>
</evidence>
<dbReference type="GO" id="GO:0000155">
    <property type="term" value="F:phosphorelay sensor kinase activity"/>
    <property type="evidence" value="ECO:0007669"/>
    <property type="project" value="InterPro"/>
</dbReference>
<evidence type="ECO:0000256" key="9">
    <source>
        <dbReference type="ARBA" id="ARBA00023136"/>
    </source>
</evidence>
<sequence length="409" mass="46798">MVKNLKLTTKLALVNTFATVILVSFVLGLTYLYFYKLAMRPVLEDFSNPGRFVTVVSTPFGKQYIVLRWDVYVADLEERVVVNDPYGIGLVEETGLKKIGNRYFYMMSVQNVIVGKEITAVIRFLENIRKLFILAILLLAIGVAVFTYFLTRKNVKELKEFIAQIELLGGTDVTKRVEMATTTYELKELVQKFNELMERIERSYKAQEAFVSAVSHELRTPVATLVGYVNMLKRWGMNNENVLRESVQAIEESSKEIKEIIENMLLIARVETLTEENIELKSFCYELLQQKFRNRNHESTDVEIRGEGVMKTNREGLGIILTILLDNAFNHGAPPYLIEIKNNEIAVVNHGEKIPEEVIPKIFERFFKGEKSTGTGLGLYIANEIAKKLGLKIQVDSTEERTIFKIVKD</sequence>
<feature type="transmembrane region" description="Helical" evidence="10">
    <location>
        <begin position="103"/>
        <end position="125"/>
    </location>
</feature>
<evidence type="ECO:0000313" key="13">
    <source>
        <dbReference type="EMBL" id="ANE40909.1"/>
    </source>
</evidence>
<dbReference type="SMART" id="SM00387">
    <property type="entry name" value="HATPase_c"/>
    <property type="match status" value="1"/>
</dbReference>
<feature type="transmembrane region" description="Helical" evidence="10">
    <location>
        <begin position="131"/>
        <end position="150"/>
    </location>
</feature>
<evidence type="ECO:0000256" key="6">
    <source>
        <dbReference type="ARBA" id="ARBA00022692"/>
    </source>
</evidence>
<dbReference type="EMBL" id="CP011393">
    <property type="protein sequence ID" value="ANE40909.1"/>
    <property type="molecule type" value="Genomic_DNA"/>
</dbReference>
<dbReference type="CDD" id="cd00082">
    <property type="entry name" value="HisKA"/>
    <property type="match status" value="1"/>
</dbReference>
<evidence type="ECO:0000256" key="7">
    <source>
        <dbReference type="ARBA" id="ARBA00022777"/>
    </source>
</evidence>
<dbReference type="Gene3D" id="3.30.565.10">
    <property type="entry name" value="Histidine kinase-like ATPase, C-terminal domain"/>
    <property type="match status" value="1"/>
</dbReference>
<dbReference type="Proteomes" id="UP000077096">
    <property type="component" value="Chromosome"/>
</dbReference>
<dbReference type="KEGG" id="fng:JM64_02010"/>
<name>A0A172T1M8_FERPE</name>
<dbReference type="InterPro" id="IPR036890">
    <property type="entry name" value="HATPase_C_sf"/>
</dbReference>
<dbReference type="AlphaFoldDB" id="A0A172T1M8"/>
<evidence type="ECO:0000259" key="12">
    <source>
        <dbReference type="PROSITE" id="PS50885"/>
    </source>
</evidence>
<dbReference type="PROSITE" id="PS50109">
    <property type="entry name" value="HIS_KIN"/>
    <property type="match status" value="1"/>
</dbReference>
<protein>
    <recommendedName>
        <fullName evidence="3">histidine kinase</fullName>
        <ecNumber evidence="3">2.7.13.3</ecNumber>
    </recommendedName>
</protein>
<dbReference type="SMART" id="SM00388">
    <property type="entry name" value="HisKA"/>
    <property type="match status" value="1"/>
</dbReference>
<dbReference type="Gene3D" id="1.10.287.130">
    <property type="match status" value="1"/>
</dbReference>
<gene>
    <name evidence="13" type="ORF">JM64_02010</name>
</gene>
<accession>A0A172T1M8</accession>
<keyword evidence="9 10" id="KW-0472">Membrane</keyword>
<evidence type="ECO:0000313" key="14">
    <source>
        <dbReference type="Proteomes" id="UP000077096"/>
    </source>
</evidence>
<dbReference type="EC" id="2.7.13.3" evidence="3"/>
<keyword evidence="4" id="KW-0597">Phosphoprotein</keyword>
<dbReference type="SUPFAM" id="SSF55874">
    <property type="entry name" value="ATPase domain of HSP90 chaperone/DNA topoisomerase II/histidine kinase"/>
    <property type="match status" value="1"/>
</dbReference>